<sequence length="184" mass="20917">MRAKTLCVVACLFGLLLAGCGEIKNVTPSWWDEAQVESFSLGEQPEIVIGKEPLVRLMVLSILWSWVLFGWLSFSKPSLKGRVLFSPIIVWGGVWMACLFVLPLLYMVSYMITGTGYIMDFSFVFFNVLGLTVAWFAFALVEELVHNLNGNRPPLIAFLLFLTVWSYIFTSRDVVDLMLYLVRQ</sequence>
<feature type="transmembrane region" description="Helical" evidence="1">
    <location>
        <begin position="153"/>
        <end position="170"/>
    </location>
</feature>
<evidence type="ECO:0000313" key="2">
    <source>
        <dbReference type="EMBL" id="PPK70741.1"/>
    </source>
</evidence>
<keyword evidence="1" id="KW-0472">Membrane</keyword>
<evidence type="ECO:0000313" key="3">
    <source>
        <dbReference type="Proteomes" id="UP000238071"/>
    </source>
</evidence>
<evidence type="ECO:0008006" key="4">
    <source>
        <dbReference type="Google" id="ProtNLM"/>
    </source>
</evidence>
<feature type="transmembrane region" description="Helical" evidence="1">
    <location>
        <begin position="121"/>
        <end position="141"/>
    </location>
</feature>
<feature type="transmembrane region" description="Helical" evidence="1">
    <location>
        <begin position="84"/>
        <end position="109"/>
    </location>
</feature>
<dbReference type="PROSITE" id="PS51257">
    <property type="entry name" value="PROKAR_LIPOPROTEIN"/>
    <property type="match status" value="1"/>
</dbReference>
<keyword evidence="1" id="KW-1133">Transmembrane helix</keyword>
<dbReference type="RefSeq" id="WP_104424006.1">
    <property type="nucleotide sequence ID" value="NZ_PTIY01000008.1"/>
</dbReference>
<accession>A0A2S6GZZ7</accession>
<proteinExistence type="predicted"/>
<reference evidence="2 3" key="1">
    <citation type="submission" date="2018-02" db="EMBL/GenBank/DDBJ databases">
        <title>Subsurface microbial communities from deep shales in Ohio and West Virginia, USA.</title>
        <authorList>
            <person name="Wrighton K."/>
        </authorList>
    </citation>
    <scope>NUCLEOTIDE SEQUENCE [LARGE SCALE GENOMIC DNA]</scope>
    <source>
        <strain evidence="2 3">OWC-G53F</strain>
    </source>
</reference>
<keyword evidence="3" id="KW-1185">Reference proteome</keyword>
<gene>
    <name evidence="2" type="ORF">B0F88_10896</name>
</gene>
<dbReference type="EMBL" id="PTIY01000008">
    <property type="protein sequence ID" value="PPK70741.1"/>
    <property type="molecule type" value="Genomic_DNA"/>
</dbReference>
<feature type="transmembrane region" description="Helical" evidence="1">
    <location>
        <begin position="54"/>
        <end position="72"/>
    </location>
</feature>
<evidence type="ECO:0000256" key="1">
    <source>
        <dbReference type="SAM" id="Phobius"/>
    </source>
</evidence>
<keyword evidence="1" id="KW-0812">Transmembrane</keyword>
<name>A0A2S6GZZ7_9GAMM</name>
<dbReference type="AlphaFoldDB" id="A0A2S6GZZ7"/>
<protein>
    <recommendedName>
        <fullName evidence="4">Lipoprotein</fullName>
    </recommendedName>
</protein>
<organism evidence="2 3">
    <name type="scientific">Methylobacter tundripaludum</name>
    <dbReference type="NCBI Taxonomy" id="173365"/>
    <lineage>
        <taxon>Bacteria</taxon>
        <taxon>Pseudomonadati</taxon>
        <taxon>Pseudomonadota</taxon>
        <taxon>Gammaproteobacteria</taxon>
        <taxon>Methylococcales</taxon>
        <taxon>Methylococcaceae</taxon>
        <taxon>Methylobacter</taxon>
    </lineage>
</organism>
<dbReference type="Proteomes" id="UP000238071">
    <property type="component" value="Unassembled WGS sequence"/>
</dbReference>
<comment type="caution">
    <text evidence="2">The sequence shown here is derived from an EMBL/GenBank/DDBJ whole genome shotgun (WGS) entry which is preliminary data.</text>
</comment>